<keyword evidence="2" id="KW-0812">Transmembrane</keyword>
<gene>
    <name evidence="3" type="ORF">TVAG_190360</name>
</gene>
<evidence type="ECO:0008006" key="5">
    <source>
        <dbReference type="Google" id="ProtNLM"/>
    </source>
</evidence>
<protein>
    <recommendedName>
        <fullName evidence="5">ATPase domain-containing protein</fullName>
    </recommendedName>
</protein>
<name>A2DKG4_TRIV3</name>
<reference evidence="3" key="1">
    <citation type="submission" date="2006-10" db="EMBL/GenBank/DDBJ databases">
        <authorList>
            <person name="Amadeo P."/>
            <person name="Zhao Q."/>
            <person name="Wortman J."/>
            <person name="Fraser-Liggett C."/>
            <person name="Carlton J."/>
        </authorList>
    </citation>
    <scope>NUCLEOTIDE SEQUENCE</scope>
    <source>
        <strain evidence="3">G3</strain>
    </source>
</reference>
<keyword evidence="2" id="KW-0472">Membrane</keyword>
<evidence type="ECO:0000313" key="3">
    <source>
        <dbReference type="EMBL" id="EAY19141.1"/>
    </source>
</evidence>
<organism evidence="3 4">
    <name type="scientific">Trichomonas vaginalis (strain ATCC PRA-98 / G3)</name>
    <dbReference type="NCBI Taxonomy" id="412133"/>
    <lineage>
        <taxon>Eukaryota</taxon>
        <taxon>Metamonada</taxon>
        <taxon>Parabasalia</taxon>
        <taxon>Trichomonadida</taxon>
        <taxon>Trichomonadidae</taxon>
        <taxon>Trichomonas</taxon>
    </lineage>
</organism>
<feature type="region of interest" description="Disordered" evidence="1">
    <location>
        <begin position="1"/>
        <end position="30"/>
    </location>
</feature>
<proteinExistence type="predicted"/>
<feature type="transmembrane region" description="Helical" evidence="2">
    <location>
        <begin position="71"/>
        <end position="89"/>
    </location>
</feature>
<reference evidence="3" key="2">
    <citation type="journal article" date="2007" name="Science">
        <title>Draft genome sequence of the sexually transmitted pathogen Trichomonas vaginalis.</title>
        <authorList>
            <person name="Carlton J.M."/>
            <person name="Hirt R.P."/>
            <person name="Silva J.C."/>
            <person name="Delcher A.L."/>
            <person name="Schatz M."/>
            <person name="Zhao Q."/>
            <person name="Wortman J.R."/>
            <person name="Bidwell S.L."/>
            <person name="Alsmark U.C.M."/>
            <person name="Besteiro S."/>
            <person name="Sicheritz-Ponten T."/>
            <person name="Noel C.J."/>
            <person name="Dacks J.B."/>
            <person name="Foster P.G."/>
            <person name="Simillion C."/>
            <person name="Van de Peer Y."/>
            <person name="Miranda-Saavedra D."/>
            <person name="Barton G.J."/>
            <person name="Westrop G.D."/>
            <person name="Mueller S."/>
            <person name="Dessi D."/>
            <person name="Fiori P.L."/>
            <person name="Ren Q."/>
            <person name="Paulsen I."/>
            <person name="Zhang H."/>
            <person name="Bastida-Corcuera F.D."/>
            <person name="Simoes-Barbosa A."/>
            <person name="Brown M.T."/>
            <person name="Hayes R.D."/>
            <person name="Mukherjee M."/>
            <person name="Okumura C.Y."/>
            <person name="Schneider R."/>
            <person name="Smith A.J."/>
            <person name="Vanacova S."/>
            <person name="Villalvazo M."/>
            <person name="Haas B.J."/>
            <person name="Pertea M."/>
            <person name="Feldblyum T.V."/>
            <person name="Utterback T.R."/>
            <person name="Shu C.L."/>
            <person name="Osoegawa K."/>
            <person name="de Jong P.J."/>
            <person name="Hrdy I."/>
            <person name="Horvathova L."/>
            <person name="Zubacova Z."/>
            <person name="Dolezal P."/>
            <person name="Malik S.B."/>
            <person name="Logsdon J.M. Jr."/>
            <person name="Henze K."/>
            <person name="Gupta A."/>
            <person name="Wang C.C."/>
            <person name="Dunne R.L."/>
            <person name="Upcroft J.A."/>
            <person name="Upcroft P."/>
            <person name="White O."/>
            <person name="Salzberg S.L."/>
            <person name="Tang P."/>
            <person name="Chiu C.-H."/>
            <person name="Lee Y.-S."/>
            <person name="Embley T.M."/>
            <person name="Coombs G.H."/>
            <person name="Mottram J.C."/>
            <person name="Tachezy J."/>
            <person name="Fraser-Liggett C.M."/>
            <person name="Johnson P.J."/>
        </authorList>
    </citation>
    <scope>NUCLEOTIDE SEQUENCE [LARGE SCALE GENOMIC DNA]</scope>
    <source>
        <strain evidence="3">G3</strain>
    </source>
</reference>
<dbReference type="RefSeq" id="XP_001580127.1">
    <property type="nucleotide sequence ID" value="XM_001580077.1"/>
</dbReference>
<dbReference type="OrthoDB" id="10554799at2759"/>
<dbReference type="InParanoid" id="A2DKG4"/>
<dbReference type="InterPro" id="IPR027417">
    <property type="entry name" value="P-loop_NTPase"/>
</dbReference>
<sequence length="465" mass="53528">MTEKESNHPDTELEEGKIEQEESKTNAHETLKETEAQLESAFKEAADEKSATPSKWEQWKPYLLKFREPKVIYTITFIYILLFLIILLWKLIAFRRSKVEYETPIGYIWNMKFKNEIIKYINQRRHDQFVIVHGPKGYGKTRGIRVLSSELISEGRTPFIFDFQKISKTATKKDARKVLQSQLLMNLMKIDGRTIDIPMAKAVQLLTPLTVLKETVPKTIHFQFKDQNLQKIASLLLQIAYGFERNPATTMNNLFEAIDALAALRPVIFIVSPEILLNNNHKEISDLYTSILQNLRSFAEAYKSTPTVTEISDQTLVPEILTIPSCRALYLGELQFEEVESLSNDKYFNLNDVKKIYNKFGGYGGAFATIRDNRRDGIPIQSTIDEIDFSDKEWLSTVVYSSKNVKKTVAYLKDVASVKKDVLYNPENEECFYLVKSGIISILEDNKRLTFQSKSLKALFDSSSF</sequence>
<dbReference type="EMBL" id="DS113211">
    <property type="protein sequence ID" value="EAY19141.1"/>
    <property type="molecule type" value="Genomic_DNA"/>
</dbReference>
<evidence type="ECO:0000256" key="2">
    <source>
        <dbReference type="SAM" id="Phobius"/>
    </source>
</evidence>
<evidence type="ECO:0000313" key="4">
    <source>
        <dbReference type="Proteomes" id="UP000001542"/>
    </source>
</evidence>
<dbReference type="Proteomes" id="UP000001542">
    <property type="component" value="Unassembled WGS sequence"/>
</dbReference>
<dbReference type="Gene3D" id="3.40.50.300">
    <property type="entry name" value="P-loop containing nucleotide triphosphate hydrolases"/>
    <property type="match status" value="1"/>
</dbReference>
<dbReference type="KEGG" id="tva:5464662"/>
<dbReference type="AlphaFoldDB" id="A2DKG4"/>
<evidence type="ECO:0000256" key="1">
    <source>
        <dbReference type="SAM" id="MobiDB-lite"/>
    </source>
</evidence>
<dbReference type="VEuPathDB" id="TrichDB:TVAG_190360"/>
<dbReference type="SUPFAM" id="SSF52540">
    <property type="entry name" value="P-loop containing nucleoside triphosphate hydrolases"/>
    <property type="match status" value="1"/>
</dbReference>
<keyword evidence="4" id="KW-1185">Reference proteome</keyword>
<accession>A2DKG4</accession>
<keyword evidence="2" id="KW-1133">Transmembrane helix</keyword>
<dbReference type="VEuPathDB" id="TrichDB:TVAGG3_0996620"/>